<feature type="transmembrane region" description="Helical" evidence="1">
    <location>
        <begin position="30"/>
        <end position="53"/>
    </location>
</feature>
<comment type="caution">
    <text evidence="2">The sequence shown here is derived from an EMBL/GenBank/DDBJ whole genome shotgun (WGS) entry which is preliminary data.</text>
</comment>
<keyword evidence="1" id="KW-1133">Transmembrane helix</keyword>
<evidence type="ECO:0000256" key="1">
    <source>
        <dbReference type="SAM" id="Phobius"/>
    </source>
</evidence>
<feature type="non-terminal residue" evidence="2">
    <location>
        <position position="116"/>
    </location>
</feature>
<evidence type="ECO:0000313" key="3">
    <source>
        <dbReference type="Proteomes" id="UP000294813"/>
    </source>
</evidence>
<accession>A0A4R2RTU6</accession>
<proteinExistence type="predicted"/>
<dbReference type="AlphaFoldDB" id="A0A4R2RTU6"/>
<keyword evidence="1" id="KW-0472">Membrane</keyword>
<sequence length="116" mass="13081">MLFFDNGAGSFFHYFVATFGWEFAVRIKGFFGIIAGVLLGIALTVVYGAIIYLRIRRAHKLIQEKELESFPEYLSLLIIPQEVNPVLANAKCPKADDIACPEPAVYNGHRKYGREK</sequence>
<keyword evidence="1" id="KW-0812">Transmembrane</keyword>
<organism evidence="2 3">
    <name type="scientific">Heliophilum fasciatum</name>
    <dbReference type="NCBI Taxonomy" id="35700"/>
    <lineage>
        <taxon>Bacteria</taxon>
        <taxon>Bacillati</taxon>
        <taxon>Bacillota</taxon>
        <taxon>Clostridia</taxon>
        <taxon>Eubacteriales</taxon>
        <taxon>Heliobacteriaceae</taxon>
        <taxon>Heliophilum</taxon>
    </lineage>
</organism>
<gene>
    <name evidence="2" type="ORF">EDD73_12163</name>
</gene>
<dbReference type="Proteomes" id="UP000294813">
    <property type="component" value="Unassembled WGS sequence"/>
</dbReference>
<dbReference type="OrthoDB" id="9992950at2"/>
<protein>
    <submittedName>
        <fullName evidence="2">Uncharacterized protein</fullName>
    </submittedName>
</protein>
<dbReference type="EMBL" id="SLXT01000021">
    <property type="protein sequence ID" value="TCP62565.1"/>
    <property type="molecule type" value="Genomic_DNA"/>
</dbReference>
<reference evidence="2 3" key="1">
    <citation type="submission" date="2019-03" db="EMBL/GenBank/DDBJ databases">
        <title>Genomic Encyclopedia of Type Strains, Phase IV (KMG-IV): sequencing the most valuable type-strain genomes for metagenomic binning, comparative biology and taxonomic classification.</title>
        <authorList>
            <person name="Goeker M."/>
        </authorList>
    </citation>
    <scope>NUCLEOTIDE SEQUENCE [LARGE SCALE GENOMIC DNA]</scope>
    <source>
        <strain evidence="2 3">DSM 11170</strain>
    </source>
</reference>
<name>A0A4R2RTU6_9FIRM</name>
<dbReference type="CDD" id="cd12087">
    <property type="entry name" value="TM_EGFR-like"/>
    <property type="match status" value="1"/>
</dbReference>
<dbReference type="RefSeq" id="WP_131919890.1">
    <property type="nucleotide sequence ID" value="NZ_JAOQNU010000020.1"/>
</dbReference>
<keyword evidence="3" id="KW-1185">Reference proteome</keyword>
<evidence type="ECO:0000313" key="2">
    <source>
        <dbReference type="EMBL" id="TCP62565.1"/>
    </source>
</evidence>